<accession>A0ABY6CMU0</accession>
<proteinExistence type="predicted"/>
<protein>
    <submittedName>
        <fullName evidence="2">Cold-shock protein</fullName>
    </submittedName>
</protein>
<reference evidence="2" key="1">
    <citation type="submission" date="2022-09" db="EMBL/GenBank/DDBJ databases">
        <title>Comparative genomics and taxonomic characterization of three novel marine species of genus Reichenbachiella exhibiting antioxidant and polysaccharide degradation activities.</title>
        <authorList>
            <person name="Muhammad N."/>
            <person name="Lee Y.-J."/>
            <person name="Ko J."/>
            <person name="Kim S.-G."/>
        </authorList>
    </citation>
    <scope>NUCLEOTIDE SEQUENCE</scope>
    <source>
        <strain evidence="2">BKB1-1</strain>
    </source>
</reference>
<evidence type="ECO:0000313" key="3">
    <source>
        <dbReference type="Proteomes" id="UP001065174"/>
    </source>
</evidence>
<evidence type="ECO:0000313" key="2">
    <source>
        <dbReference type="EMBL" id="UXP31699.1"/>
    </source>
</evidence>
<sequence>MGKKNFNAFVKRQKAEKKRKKKEEKRVKLEEREQGGGKLTDMIAFVDEFGNIVDEPPEEILEVKEIKEIQEKIEAEQDKEERFD</sequence>
<evidence type="ECO:0000256" key="1">
    <source>
        <dbReference type="SAM" id="MobiDB-lite"/>
    </source>
</evidence>
<dbReference type="Proteomes" id="UP001065174">
    <property type="component" value="Chromosome"/>
</dbReference>
<feature type="region of interest" description="Disordered" evidence="1">
    <location>
        <begin position="11"/>
        <end position="34"/>
    </location>
</feature>
<dbReference type="RefSeq" id="WP_262309138.1">
    <property type="nucleotide sequence ID" value="NZ_CP106679.1"/>
</dbReference>
<feature type="compositionally biased region" description="Basic residues" evidence="1">
    <location>
        <begin position="11"/>
        <end position="23"/>
    </location>
</feature>
<keyword evidence="3" id="KW-1185">Reference proteome</keyword>
<dbReference type="EMBL" id="CP106679">
    <property type="protein sequence ID" value="UXP31699.1"/>
    <property type="molecule type" value="Genomic_DNA"/>
</dbReference>
<organism evidence="2 3">
    <name type="scientific">Reichenbachiella agarivorans</name>
    <dbReference type="NCBI Taxonomy" id="2979464"/>
    <lineage>
        <taxon>Bacteria</taxon>
        <taxon>Pseudomonadati</taxon>
        <taxon>Bacteroidota</taxon>
        <taxon>Cytophagia</taxon>
        <taxon>Cytophagales</taxon>
        <taxon>Reichenbachiellaceae</taxon>
        <taxon>Reichenbachiella</taxon>
    </lineage>
</organism>
<gene>
    <name evidence="2" type="ORF">N6H18_15220</name>
</gene>
<name>A0ABY6CMU0_9BACT</name>
<feature type="compositionally biased region" description="Basic and acidic residues" evidence="1">
    <location>
        <begin position="24"/>
        <end position="34"/>
    </location>
</feature>